<protein>
    <recommendedName>
        <fullName evidence="11">TMEM205-like domain-containing protein</fullName>
    </recommendedName>
</protein>
<dbReference type="GO" id="GO:0016020">
    <property type="term" value="C:membrane"/>
    <property type="evidence" value="ECO:0007669"/>
    <property type="project" value="UniProtKB-SubCell"/>
</dbReference>
<dbReference type="Pfam" id="PF13664">
    <property type="entry name" value="DUF4149"/>
    <property type="match status" value="1"/>
</dbReference>
<dbReference type="PANTHER" id="PTHR48048">
    <property type="entry name" value="GLYCOSYLTRANSFERASE"/>
    <property type="match status" value="1"/>
</dbReference>
<comment type="similarity">
    <text evidence="2">Belongs to the UDP-glycosyltransferase family.</text>
</comment>
<keyword evidence="3" id="KW-0328">Glycosyltransferase</keyword>
<dbReference type="GO" id="GO:0035251">
    <property type="term" value="F:UDP-glucosyltransferase activity"/>
    <property type="evidence" value="ECO:0007669"/>
    <property type="project" value="InterPro"/>
</dbReference>
<evidence type="ECO:0000256" key="4">
    <source>
        <dbReference type="ARBA" id="ARBA00022679"/>
    </source>
</evidence>
<evidence type="ECO:0000259" key="11">
    <source>
        <dbReference type="Pfam" id="PF13664"/>
    </source>
</evidence>
<dbReference type="FunFam" id="3.40.50.2000:FF:000095">
    <property type="entry name" value="Glycosyltransferase"/>
    <property type="match status" value="1"/>
</dbReference>
<sequence>MMNLFAVSLVVTSLATAGVLSPSLEKQKTREDVILKEVHRVVVVEYEKEDDGNTKVSMSPHEPHVTHKPRKIDEKSYLSATEQMLSEAAAAVKERIEEASSVLPNVGQGLSGSHPQSNGHSDSPSPGDLICDAFGKCKDKIASAFGKTKEKVSEKAHEVEEEAKEVVSETVDGAKDTVSHKGHVVSDKVHSVGEGAKEVGREALGKVYEVGERVKEVGHGALSKMRETVSQKAHGAEEGAKDAVRKAEHGAEVVVDKVERIGEHIERNVSGKIDKAKGLVEEKAKQAGKMAEQAVETVKTGAKRLKEEGQKDLNDILLRGREVVYDAIMYVMSPETTDSLMGVVHLLGFSTAYGMCMWVTFVSSYVLAEALPRQQFGLVQSKIYPVYFSAMASCVGIALLGHFLSQRRLSSSTAEMFQGYNLLATILMLLGNLLYLEPRATKVMFERMKVEKEEGRGRDGLIDEPSSRVSDRVADPTATTATAPSHNLLMVFQTREEAIIGSESFAAGNGRSGETNNMKDTIVLYPAPGIGHMVSMVELGKLILHRYHHKFTINILITTGFLDSPSTTSYIHRISQTTPSIIFHRLPSLSVDTSPIRSGVAIVFDFIRLNAPNVHRSLLEISNISAVRAFIIDFFCTSALPIAAGLGIPTYYFFTSGAAALAAYLYFPTIHKQTSKSFKDLISTELDIPGLPPVRATHMPEPILDRNDPAYDDILYFSLHLPKSEGIIVNTFEELEPIAIKAIADGICVPDVSTPPVFYIGPLIAEAENRSSNNENDDTDRIQRNCLSWLDTQPRRSVVFLCFGSRGSFLAEQVKEIANGLERSGQRFLWVVPKPRGDDKSNDVRALTGGFYINGLMPEGFLERTKGRGMVVDSWAPQVAVLSHESVGGFVTHCGWNSVLEAVVAGVPMVAWPLYAEQHLNKAALVEDMKMAIPLEHSEDGFVSGEEVERRIRELMESERGRELRERSQKMKEMASDAWLEFGSSTSALAKLVQVWSGSNVET</sequence>
<feature type="region of interest" description="Disordered" evidence="8">
    <location>
        <begin position="52"/>
        <end position="71"/>
    </location>
</feature>
<evidence type="ECO:0000256" key="7">
    <source>
        <dbReference type="ARBA" id="ARBA00023136"/>
    </source>
</evidence>
<dbReference type="FunFam" id="3.40.50.2000:FF:000020">
    <property type="entry name" value="Glycosyltransferase"/>
    <property type="match status" value="1"/>
</dbReference>
<dbReference type="InterPro" id="IPR025423">
    <property type="entry name" value="TMEM205-like"/>
</dbReference>
<comment type="subcellular location">
    <subcellularLocation>
        <location evidence="1">Membrane</location>
    </subcellularLocation>
</comment>
<feature type="compositionally biased region" description="Basic and acidic residues" evidence="8">
    <location>
        <begin position="61"/>
        <end position="71"/>
    </location>
</feature>
<keyword evidence="7 9" id="KW-0472">Membrane</keyword>
<dbReference type="InterPro" id="IPR035595">
    <property type="entry name" value="UDP_glycos_trans_CS"/>
</dbReference>
<proteinExistence type="inferred from homology"/>
<feature type="transmembrane region" description="Helical" evidence="9">
    <location>
        <begin position="383"/>
        <end position="405"/>
    </location>
</feature>
<dbReference type="CDD" id="cd03784">
    <property type="entry name" value="GT1_Gtf-like"/>
    <property type="match status" value="1"/>
</dbReference>
<feature type="compositionally biased region" description="Basic and acidic residues" evidence="8">
    <location>
        <begin position="455"/>
        <end position="474"/>
    </location>
</feature>
<dbReference type="Proteomes" id="UP000325577">
    <property type="component" value="Linkage Group LG1"/>
</dbReference>
<dbReference type="SUPFAM" id="SSF53756">
    <property type="entry name" value="UDP-Glycosyltransferase/glycogen phosphorylase"/>
    <property type="match status" value="1"/>
</dbReference>
<accession>A0A5J5BUB0</accession>
<evidence type="ECO:0000256" key="6">
    <source>
        <dbReference type="ARBA" id="ARBA00022989"/>
    </source>
</evidence>
<feature type="region of interest" description="Disordered" evidence="8">
    <location>
        <begin position="146"/>
        <end position="170"/>
    </location>
</feature>
<keyword evidence="6 9" id="KW-1133">Transmembrane helix</keyword>
<feature type="signal peptide" evidence="10">
    <location>
        <begin position="1"/>
        <end position="17"/>
    </location>
</feature>
<dbReference type="InterPro" id="IPR050481">
    <property type="entry name" value="UDP-glycosyltransf_plant"/>
</dbReference>
<evidence type="ECO:0000256" key="2">
    <source>
        <dbReference type="ARBA" id="ARBA00009995"/>
    </source>
</evidence>
<feature type="transmembrane region" description="Helical" evidence="9">
    <location>
        <begin position="417"/>
        <end position="436"/>
    </location>
</feature>
<keyword evidence="10" id="KW-0732">Signal</keyword>
<evidence type="ECO:0000313" key="12">
    <source>
        <dbReference type="EMBL" id="KAA8546286.1"/>
    </source>
</evidence>
<feature type="transmembrane region" description="Helical" evidence="9">
    <location>
        <begin position="346"/>
        <end position="371"/>
    </location>
</feature>
<keyword evidence="13" id="KW-1185">Reference proteome</keyword>
<feature type="region of interest" description="Disordered" evidence="8">
    <location>
        <begin position="455"/>
        <end position="478"/>
    </location>
</feature>
<feature type="region of interest" description="Disordered" evidence="8">
    <location>
        <begin position="226"/>
        <end position="245"/>
    </location>
</feature>
<keyword evidence="4" id="KW-0808">Transferase</keyword>
<feature type="region of interest" description="Disordered" evidence="8">
    <location>
        <begin position="104"/>
        <end position="127"/>
    </location>
</feature>
<dbReference type="PROSITE" id="PS00375">
    <property type="entry name" value="UDPGT"/>
    <property type="match status" value="1"/>
</dbReference>
<feature type="compositionally biased region" description="Polar residues" evidence="8">
    <location>
        <begin position="111"/>
        <end position="124"/>
    </location>
</feature>
<gene>
    <name evidence="12" type="ORF">F0562_002975</name>
</gene>
<dbReference type="Pfam" id="PF00201">
    <property type="entry name" value="UDPGT"/>
    <property type="match status" value="1"/>
</dbReference>
<evidence type="ECO:0000256" key="9">
    <source>
        <dbReference type="SAM" id="Phobius"/>
    </source>
</evidence>
<evidence type="ECO:0000256" key="10">
    <source>
        <dbReference type="SAM" id="SignalP"/>
    </source>
</evidence>
<keyword evidence="5 9" id="KW-0812">Transmembrane</keyword>
<reference evidence="12 13" key="1">
    <citation type="submission" date="2019-09" db="EMBL/GenBank/DDBJ databases">
        <title>A chromosome-level genome assembly of the Chinese tupelo Nyssa sinensis.</title>
        <authorList>
            <person name="Yang X."/>
            <person name="Kang M."/>
            <person name="Yang Y."/>
            <person name="Xiong H."/>
            <person name="Wang M."/>
            <person name="Zhang Z."/>
            <person name="Wang Z."/>
            <person name="Wu H."/>
            <person name="Ma T."/>
            <person name="Liu J."/>
            <person name="Xi Z."/>
        </authorList>
    </citation>
    <scope>NUCLEOTIDE SEQUENCE [LARGE SCALE GENOMIC DNA]</scope>
    <source>
        <strain evidence="12">J267</strain>
        <tissue evidence="12">Leaf</tissue>
    </source>
</reference>
<evidence type="ECO:0000256" key="8">
    <source>
        <dbReference type="SAM" id="MobiDB-lite"/>
    </source>
</evidence>
<evidence type="ECO:0000256" key="1">
    <source>
        <dbReference type="ARBA" id="ARBA00004370"/>
    </source>
</evidence>
<feature type="domain" description="TMEM205-like" evidence="11">
    <location>
        <begin position="347"/>
        <end position="448"/>
    </location>
</feature>
<evidence type="ECO:0000256" key="5">
    <source>
        <dbReference type="ARBA" id="ARBA00022692"/>
    </source>
</evidence>
<dbReference type="InterPro" id="IPR002213">
    <property type="entry name" value="UDP_glucos_trans"/>
</dbReference>
<name>A0A5J5BUB0_9ASTE</name>
<dbReference type="AlphaFoldDB" id="A0A5J5BUB0"/>
<dbReference type="Gene3D" id="3.40.50.2000">
    <property type="entry name" value="Glycogen Phosphorylase B"/>
    <property type="match status" value="2"/>
</dbReference>
<evidence type="ECO:0000313" key="13">
    <source>
        <dbReference type="Proteomes" id="UP000325577"/>
    </source>
</evidence>
<evidence type="ECO:0000256" key="3">
    <source>
        <dbReference type="ARBA" id="ARBA00022676"/>
    </source>
</evidence>
<organism evidence="12 13">
    <name type="scientific">Nyssa sinensis</name>
    <dbReference type="NCBI Taxonomy" id="561372"/>
    <lineage>
        <taxon>Eukaryota</taxon>
        <taxon>Viridiplantae</taxon>
        <taxon>Streptophyta</taxon>
        <taxon>Embryophyta</taxon>
        <taxon>Tracheophyta</taxon>
        <taxon>Spermatophyta</taxon>
        <taxon>Magnoliopsida</taxon>
        <taxon>eudicotyledons</taxon>
        <taxon>Gunneridae</taxon>
        <taxon>Pentapetalae</taxon>
        <taxon>asterids</taxon>
        <taxon>Cornales</taxon>
        <taxon>Nyssaceae</taxon>
        <taxon>Nyssa</taxon>
    </lineage>
</organism>
<feature type="chain" id="PRO_5023859439" description="TMEM205-like domain-containing protein" evidence="10">
    <location>
        <begin position="18"/>
        <end position="1003"/>
    </location>
</feature>
<dbReference type="OrthoDB" id="1641132at2759"/>
<dbReference type="EMBL" id="CM018032">
    <property type="protein sequence ID" value="KAA8546286.1"/>
    <property type="molecule type" value="Genomic_DNA"/>
</dbReference>
<dbReference type="PANTHER" id="PTHR48048:SF20">
    <property type="entry name" value="GLYCOSYLTRANSFERASE"/>
    <property type="match status" value="1"/>
</dbReference>